<gene>
    <name evidence="1" type="ORF">HT578_03800</name>
</gene>
<evidence type="ECO:0000313" key="1">
    <source>
        <dbReference type="EMBL" id="QVM82947.1"/>
    </source>
</evidence>
<dbReference type="Proteomes" id="UP000677126">
    <property type="component" value="Chromosome"/>
</dbReference>
<accession>A0ABX8E1F3</accession>
<protein>
    <submittedName>
        <fullName evidence="1">Uncharacterized protein</fullName>
    </submittedName>
</protein>
<sequence length="51" mass="5839">MKHMLLDMGCHSLEVEVADDVDLDERFRAKDLHTGETILVNGWLIDNAEEI</sequence>
<dbReference type="EMBL" id="CP054856">
    <property type="protein sequence ID" value="QVM82947.1"/>
    <property type="molecule type" value="Genomic_DNA"/>
</dbReference>
<reference evidence="1 2" key="1">
    <citation type="journal article" date="2021" name="Int. J. Syst. Evol. Microbiol.">
        <title>Novosphingobium decolorationis sp. nov., an aniline blue-decolourizing bacterium isolated from East Pacific sediment.</title>
        <authorList>
            <person name="Chen X."/>
            <person name="Dong B."/>
            <person name="Chen T."/>
            <person name="Ren N."/>
            <person name="Wang J."/>
            <person name="Xu Y."/>
            <person name="Yang J."/>
            <person name="Zhu S."/>
            <person name="Chen J."/>
        </authorList>
    </citation>
    <scope>NUCLEOTIDE SEQUENCE [LARGE SCALE GENOMIC DNA]</scope>
    <source>
        <strain evidence="1 2">502str22</strain>
    </source>
</reference>
<dbReference type="RefSeq" id="WP_213502232.1">
    <property type="nucleotide sequence ID" value="NZ_CP054856.1"/>
</dbReference>
<evidence type="ECO:0000313" key="2">
    <source>
        <dbReference type="Proteomes" id="UP000677126"/>
    </source>
</evidence>
<organism evidence="1 2">
    <name type="scientific">Novosphingobium decolorationis</name>
    <dbReference type="NCBI Taxonomy" id="2698673"/>
    <lineage>
        <taxon>Bacteria</taxon>
        <taxon>Pseudomonadati</taxon>
        <taxon>Pseudomonadota</taxon>
        <taxon>Alphaproteobacteria</taxon>
        <taxon>Sphingomonadales</taxon>
        <taxon>Sphingomonadaceae</taxon>
        <taxon>Novosphingobium</taxon>
    </lineage>
</organism>
<proteinExistence type="predicted"/>
<name>A0ABX8E1F3_9SPHN</name>
<keyword evidence="2" id="KW-1185">Reference proteome</keyword>